<dbReference type="PANTHER" id="PTHR30328:SF54">
    <property type="entry name" value="HTH-TYPE TRANSCRIPTIONAL REPRESSOR SCO4008"/>
    <property type="match status" value="1"/>
</dbReference>
<feature type="DNA-binding region" description="H-T-H motif" evidence="2">
    <location>
        <begin position="55"/>
        <end position="74"/>
    </location>
</feature>
<dbReference type="SUPFAM" id="SSF46689">
    <property type="entry name" value="Homeodomain-like"/>
    <property type="match status" value="1"/>
</dbReference>
<evidence type="ECO:0000256" key="3">
    <source>
        <dbReference type="SAM" id="MobiDB-lite"/>
    </source>
</evidence>
<dbReference type="RefSeq" id="WP_168448963.1">
    <property type="nucleotide sequence ID" value="NZ_JAAWWK010000001.1"/>
</dbReference>
<accession>A0ABX1GBB3</accession>
<dbReference type="PANTHER" id="PTHR30328">
    <property type="entry name" value="TRANSCRIPTIONAL REPRESSOR"/>
    <property type="match status" value="1"/>
</dbReference>
<reference evidence="5 6" key="1">
    <citation type="submission" date="2020-04" db="EMBL/GenBank/DDBJ databases">
        <authorList>
            <person name="Yoon J."/>
        </authorList>
    </citation>
    <scope>NUCLEOTIDE SEQUENCE [LARGE SCALE GENOMIC DNA]</scope>
    <source>
        <strain evidence="5 6">KMU-166</strain>
    </source>
</reference>
<gene>
    <name evidence="5" type="ORF">HCU74_03315</name>
</gene>
<evidence type="ECO:0000313" key="6">
    <source>
        <dbReference type="Proteomes" id="UP000765845"/>
    </source>
</evidence>
<sequence length="228" mass="25717">MESAKMARSTGEAKADSGSSRGKGRPFQQDSEDTLRGLYRVAYKHFLMHGIEGASIQAIAKEAGVTRQTIYNRFGSKEQLFQAVIREGDSRKTESFVKDPHLQSDDPVFLFNYLGNLLYEFYTAEDKLQIFQVLDSALARHPEIASRHTRSVNQAYKIVKKYIQRCSAEIPNDIDDSNGAVRDFFSIIYGAALPVIQGREKVLKGSKRKNEINAIVLRYLRGIGFTDL</sequence>
<feature type="domain" description="HTH tetR-type" evidence="4">
    <location>
        <begin position="32"/>
        <end position="92"/>
    </location>
</feature>
<dbReference type="InterPro" id="IPR009057">
    <property type="entry name" value="Homeodomain-like_sf"/>
</dbReference>
<dbReference type="InterPro" id="IPR001647">
    <property type="entry name" value="HTH_TetR"/>
</dbReference>
<dbReference type="PROSITE" id="PS50977">
    <property type="entry name" value="HTH_TETR_2"/>
    <property type="match status" value="1"/>
</dbReference>
<keyword evidence="1 2" id="KW-0238">DNA-binding</keyword>
<evidence type="ECO:0000256" key="2">
    <source>
        <dbReference type="PROSITE-ProRule" id="PRU00335"/>
    </source>
</evidence>
<proteinExistence type="predicted"/>
<dbReference type="Proteomes" id="UP000765845">
    <property type="component" value="Unassembled WGS sequence"/>
</dbReference>
<organism evidence="5 6">
    <name type="scientific">Spongiibacter thalassae</name>
    <dbReference type="NCBI Taxonomy" id="2721624"/>
    <lineage>
        <taxon>Bacteria</taxon>
        <taxon>Pseudomonadati</taxon>
        <taxon>Pseudomonadota</taxon>
        <taxon>Gammaproteobacteria</taxon>
        <taxon>Cellvibrionales</taxon>
        <taxon>Spongiibacteraceae</taxon>
        <taxon>Spongiibacter</taxon>
    </lineage>
</organism>
<dbReference type="Gene3D" id="1.10.357.10">
    <property type="entry name" value="Tetracycline Repressor, domain 2"/>
    <property type="match status" value="1"/>
</dbReference>
<name>A0ABX1GBB3_9GAMM</name>
<comment type="caution">
    <text evidence="5">The sequence shown here is derived from an EMBL/GenBank/DDBJ whole genome shotgun (WGS) entry which is preliminary data.</text>
</comment>
<protein>
    <submittedName>
        <fullName evidence="5">TetR/AcrR family transcriptional regulator</fullName>
    </submittedName>
</protein>
<dbReference type="Pfam" id="PF00440">
    <property type="entry name" value="TetR_N"/>
    <property type="match status" value="1"/>
</dbReference>
<evidence type="ECO:0000259" key="4">
    <source>
        <dbReference type="PROSITE" id="PS50977"/>
    </source>
</evidence>
<feature type="region of interest" description="Disordered" evidence="3">
    <location>
        <begin position="1"/>
        <end position="30"/>
    </location>
</feature>
<evidence type="ECO:0000313" key="5">
    <source>
        <dbReference type="EMBL" id="NKI16444.1"/>
    </source>
</evidence>
<evidence type="ECO:0000256" key="1">
    <source>
        <dbReference type="ARBA" id="ARBA00023125"/>
    </source>
</evidence>
<dbReference type="EMBL" id="JAAWWK010000001">
    <property type="protein sequence ID" value="NKI16444.1"/>
    <property type="molecule type" value="Genomic_DNA"/>
</dbReference>
<dbReference type="InterPro" id="IPR050109">
    <property type="entry name" value="HTH-type_TetR-like_transc_reg"/>
</dbReference>
<keyword evidence="6" id="KW-1185">Reference proteome</keyword>